<dbReference type="EMBL" id="LAVV01013572">
    <property type="protein sequence ID" value="KNZ45492.1"/>
    <property type="molecule type" value="Genomic_DNA"/>
</dbReference>
<name>A0A0L6UB72_9BASI</name>
<accession>A0A0L6UB72</accession>
<dbReference type="Proteomes" id="UP000037035">
    <property type="component" value="Unassembled WGS sequence"/>
</dbReference>
<organism evidence="3 4">
    <name type="scientific">Puccinia sorghi</name>
    <dbReference type="NCBI Taxonomy" id="27349"/>
    <lineage>
        <taxon>Eukaryota</taxon>
        <taxon>Fungi</taxon>
        <taxon>Dikarya</taxon>
        <taxon>Basidiomycota</taxon>
        <taxon>Pucciniomycotina</taxon>
        <taxon>Pucciniomycetes</taxon>
        <taxon>Pucciniales</taxon>
        <taxon>Pucciniaceae</taxon>
        <taxon>Puccinia</taxon>
    </lineage>
</organism>
<feature type="region of interest" description="Disordered" evidence="1">
    <location>
        <begin position="214"/>
        <end position="240"/>
    </location>
</feature>
<feature type="compositionally biased region" description="Polar residues" evidence="1">
    <location>
        <begin position="216"/>
        <end position="225"/>
    </location>
</feature>
<sequence length="364" mass="40385">MDVAGDGKWESVLPHTQRRGLGSPHCHRCHPTQSGCISILVSLAQLKKSRPALEGLIQQPLLRQNPNIPMSPYPQPRPASPTPSRNKEPVKFSTLDHPPRANLLPPAALLSLLCLAFLCLVFVCFRHAGWIVYNQLNKSHIILWMNSKARKKIGKLIQKQTAKLSDYFQEFIYNRHGRIKLIDDDQVEGPTSLSGSRVSLSAERLQPLDLSHHHQLPSQLATVSRLQDDDQEEDDDEEDNEVLPPTLWVVVVFLTRAGRVARPTVAAVVSSQHAQARAKKYALVRLSSQPLRFACNTSGHPPGCARMTADIHVCRSNSLDDPLKIAGAIDHNMKLQADEVCPQDPEDCLIQGVCPGVSLLDTRN</sequence>
<proteinExistence type="predicted"/>
<evidence type="ECO:0000256" key="1">
    <source>
        <dbReference type="SAM" id="MobiDB-lite"/>
    </source>
</evidence>
<dbReference type="OrthoDB" id="2507414at2759"/>
<protein>
    <submittedName>
        <fullName evidence="3">Uncharacterized protein</fullName>
    </submittedName>
</protein>
<dbReference type="VEuPathDB" id="FungiDB:VP01_806g1"/>
<reference evidence="3 4" key="1">
    <citation type="submission" date="2015-08" db="EMBL/GenBank/DDBJ databases">
        <title>Next Generation Sequencing and Analysis of the Genome of Puccinia sorghi L Schw, the Causal Agent of Maize Common Rust.</title>
        <authorList>
            <person name="Rochi L."/>
            <person name="Burguener G."/>
            <person name="Darino M."/>
            <person name="Turjanski A."/>
            <person name="Kreff E."/>
            <person name="Dieguez M.J."/>
            <person name="Sacco F."/>
        </authorList>
    </citation>
    <scope>NUCLEOTIDE SEQUENCE [LARGE SCALE GENOMIC DNA]</scope>
    <source>
        <strain evidence="3 4">RO10H11247</strain>
    </source>
</reference>
<feature type="compositionally biased region" description="Pro residues" evidence="1">
    <location>
        <begin position="69"/>
        <end position="81"/>
    </location>
</feature>
<dbReference type="AlphaFoldDB" id="A0A0L6UB72"/>
<feature type="region of interest" description="Disordered" evidence="1">
    <location>
        <begin position="1"/>
        <end position="26"/>
    </location>
</feature>
<feature type="transmembrane region" description="Helical" evidence="2">
    <location>
        <begin position="103"/>
        <end position="125"/>
    </location>
</feature>
<keyword evidence="2" id="KW-0472">Membrane</keyword>
<evidence type="ECO:0000313" key="4">
    <source>
        <dbReference type="Proteomes" id="UP000037035"/>
    </source>
</evidence>
<feature type="compositionally biased region" description="Acidic residues" evidence="1">
    <location>
        <begin position="229"/>
        <end position="240"/>
    </location>
</feature>
<keyword evidence="2" id="KW-1133">Transmembrane helix</keyword>
<keyword evidence="4" id="KW-1185">Reference proteome</keyword>
<feature type="region of interest" description="Disordered" evidence="1">
    <location>
        <begin position="64"/>
        <end position="91"/>
    </location>
</feature>
<evidence type="ECO:0000313" key="3">
    <source>
        <dbReference type="EMBL" id="KNZ45492.1"/>
    </source>
</evidence>
<evidence type="ECO:0000256" key="2">
    <source>
        <dbReference type="SAM" id="Phobius"/>
    </source>
</evidence>
<gene>
    <name evidence="3" type="ORF">VP01_806g1</name>
</gene>
<keyword evidence="2" id="KW-0812">Transmembrane</keyword>
<comment type="caution">
    <text evidence="3">The sequence shown here is derived from an EMBL/GenBank/DDBJ whole genome shotgun (WGS) entry which is preliminary data.</text>
</comment>